<feature type="compositionally biased region" description="Polar residues" evidence="5">
    <location>
        <begin position="303"/>
        <end position="315"/>
    </location>
</feature>
<evidence type="ECO:0000256" key="6">
    <source>
        <dbReference type="SAM" id="Phobius"/>
    </source>
</evidence>
<dbReference type="EMBL" id="CVQH01003335">
    <property type="protein sequence ID" value="CRK11925.1"/>
    <property type="molecule type" value="Genomic_DNA"/>
</dbReference>
<evidence type="ECO:0000313" key="8">
    <source>
        <dbReference type="EMBL" id="CRK42528.1"/>
    </source>
</evidence>
<proteinExistence type="predicted"/>
<dbReference type="PANTHER" id="PTHR15549:SF26">
    <property type="entry name" value="AXIAL BUDDING PATTERN PROTEIN 2-RELATED"/>
    <property type="match status" value="1"/>
</dbReference>
<evidence type="ECO:0000313" key="11">
    <source>
        <dbReference type="Proteomes" id="UP000045706"/>
    </source>
</evidence>
<evidence type="ECO:0000313" key="9">
    <source>
        <dbReference type="EMBL" id="KAG7132881.1"/>
    </source>
</evidence>
<feature type="region of interest" description="Disordered" evidence="5">
    <location>
        <begin position="343"/>
        <end position="406"/>
    </location>
</feature>
<evidence type="ECO:0000256" key="5">
    <source>
        <dbReference type="SAM" id="MobiDB-lite"/>
    </source>
</evidence>
<feature type="transmembrane region" description="Helical" evidence="6">
    <location>
        <begin position="167"/>
        <end position="191"/>
    </location>
</feature>
<dbReference type="EMBL" id="JAEMWZ010000173">
    <property type="protein sequence ID" value="KAG7132881.1"/>
    <property type="molecule type" value="Genomic_DNA"/>
</dbReference>
<reference evidence="10 11" key="1">
    <citation type="submission" date="2015-05" db="EMBL/GenBank/DDBJ databases">
        <authorList>
            <person name="Fogelqvist Johan"/>
        </authorList>
    </citation>
    <scope>NUCLEOTIDE SEQUENCE [LARGE SCALE GENOMIC DNA]</scope>
    <source>
        <strain evidence="7">VL1</strain>
        <strain evidence="8">VL2</strain>
    </source>
</reference>
<feature type="compositionally biased region" description="Low complexity" evidence="5">
    <location>
        <begin position="106"/>
        <end position="154"/>
    </location>
</feature>
<feature type="region of interest" description="Disordered" evidence="5">
    <location>
        <begin position="13"/>
        <end position="161"/>
    </location>
</feature>
<dbReference type="GO" id="GO:0071944">
    <property type="term" value="C:cell periphery"/>
    <property type="evidence" value="ECO:0007669"/>
    <property type="project" value="UniProtKB-ARBA"/>
</dbReference>
<accession>A0A0G4N7V7</accession>
<reference evidence="9" key="2">
    <citation type="journal article" date="2021" name="Mol. Plant Pathol.">
        <title>A 20-kb lineage-specific genomic region tames virulence in pathogenic amphidiploid Verticillium longisporum.</title>
        <authorList>
            <person name="Harting R."/>
            <person name="Starke J."/>
            <person name="Kusch H."/>
            <person name="Poggeler S."/>
            <person name="Maurus I."/>
            <person name="Schluter R."/>
            <person name="Landesfeind M."/>
            <person name="Bulla I."/>
            <person name="Nowrousian M."/>
            <person name="de Jonge R."/>
            <person name="Stahlhut G."/>
            <person name="Hoff K.J."/>
            <person name="Asshauer K.P."/>
            <person name="Thurmer A."/>
            <person name="Stanke M."/>
            <person name="Daniel R."/>
            <person name="Morgenstern B."/>
            <person name="Thomma B.P.H.J."/>
            <person name="Kronstad J.W."/>
            <person name="Braus-Stromeyer S.A."/>
            <person name="Braus G.H."/>
        </authorList>
    </citation>
    <scope>NUCLEOTIDE SEQUENCE</scope>
    <source>
        <strain evidence="9">Vl32</strain>
    </source>
</reference>
<dbReference type="Proteomes" id="UP000044602">
    <property type="component" value="Unassembled WGS sequence"/>
</dbReference>
<keyword evidence="3 6" id="KW-1133">Transmembrane helix</keyword>
<comment type="subcellular location">
    <subcellularLocation>
        <location evidence="1">Membrane</location>
        <topology evidence="1">Single-pass membrane protein</topology>
    </subcellularLocation>
</comment>
<feature type="region of interest" description="Disordered" evidence="5">
    <location>
        <begin position="301"/>
        <end position="330"/>
    </location>
</feature>
<evidence type="ECO:0000256" key="4">
    <source>
        <dbReference type="ARBA" id="ARBA00023136"/>
    </source>
</evidence>
<name>A0A0G4N7V7_VERLO</name>
<dbReference type="STRING" id="100787.A0A0G4N7V7"/>
<dbReference type="InterPro" id="IPR051694">
    <property type="entry name" value="Immunoregulatory_rcpt-like"/>
</dbReference>
<feature type="compositionally biased region" description="Polar residues" evidence="5">
    <location>
        <begin position="397"/>
        <end position="406"/>
    </location>
</feature>
<dbReference type="EMBL" id="CVQI01032829">
    <property type="protein sequence ID" value="CRK42528.1"/>
    <property type="molecule type" value="Genomic_DNA"/>
</dbReference>
<keyword evidence="4 6" id="KW-0472">Membrane</keyword>
<organism evidence="8 11">
    <name type="scientific">Verticillium longisporum</name>
    <name type="common">Verticillium dahliae var. longisporum</name>
    <dbReference type="NCBI Taxonomy" id="100787"/>
    <lineage>
        <taxon>Eukaryota</taxon>
        <taxon>Fungi</taxon>
        <taxon>Dikarya</taxon>
        <taxon>Ascomycota</taxon>
        <taxon>Pezizomycotina</taxon>
        <taxon>Sordariomycetes</taxon>
        <taxon>Hypocreomycetidae</taxon>
        <taxon>Glomerellales</taxon>
        <taxon>Plectosphaerellaceae</taxon>
        <taxon>Verticillium</taxon>
    </lineage>
</organism>
<keyword evidence="2 6" id="KW-0812">Transmembrane</keyword>
<gene>
    <name evidence="7" type="ORF">BN1708_002362</name>
    <name evidence="8" type="ORF">BN1723_005334</name>
    <name evidence="9" type="ORF">HYQ45_008841</name>
</gene>
<feature type="compositionally biased region" description="Low complexity" evidence="5">
    <location>
        <begin position="46"/>
        <end position="59"/>
    </location>
</feature>
<evidence type="ECO:0000256" key="3">
    <source>
        <dbReference type="ARBA" id="ARBA00022989"/>
    </source>
</evidence>
<keyword evidence="10" id="KW-1185">Reference proteome</keyword>
<feature type="region of interest" description="Disordered" evidence="5">
    <location>
        <begin position="427"/>
        <end position="453"/>
    </location>
</feature>
<protein>
    <submittedName>
        <fullName evidence="8">Uncharacterized protein</fullName>
    </submittedName>
</protein>
<dbReference type="GO" id="GO:0016020">
    <property type="term" value="C:membrane"/>
    <property type="evidence" value="ECO:0007669"/>
    <property type="project" value="UniProtKB-SubCell"/>
</dbReference>
<evidence type="ECO:0000256" key="1">
    <source>
        <dbReference type="ARBA" id="ARBA00004167"/>
    </source>
</evidence>
<dbReference type="PANTHER" id="PTHR15549">
    <property type="entry name" value="PAIRED IMMUNOGLOBULIN-LIKE TYPE 2 RECEPTOR"/>
    <property type="match status" value="1"/>
</dbReference>
<sequence>MDQPIGFWFLENREERRPRYRRLRPRQLAPIEPPVPDDSSSDEVDSPSPTTTSFPSSTTAPPPDAGPTDVVANPIRPPVAEQPAAGETERADETTSSDSQPRPTELSTLSTITTAPPTTTSSTDTTSSSSSSSTESSSSSSSSSQATADAASQIGSDNSGRTVDPKLGIAFGSIGAAAVLLCIGVGIWWCMRRRSRKKAKLTPPASRAPSQLFTQEAAARLDQRSVRRAPSSLMGELMTAAYADNQGIPAQQSMASQNRFVEKGPQVIASQAPPAGFAANARTSIASWVNRLNPLRLNAPSEAYQSSRQSSTSDVQRAVPADASAPPVPAVPFLFQSRTMQKDDDMEPLVQPPEPAIRPPSSRYELPVDDVHRSSFSFYGRDPTSRDDVPPLRTMRPQRQPSMAPTIHTTISGADTESSWQSWGAGLGRAQYQPDPMPSPKGWLHKFPGFGSK</sequence>
<evidence type="ECO:0000256" key="2">
    <source>
        <dbReference type="ARBA" id="ARBA00022692"/>
    </source>
</evidence>
<dbReference type="Proteomes" id="UP000689129">
    <property type="component" value="Unassembled WGS sequence"/>
</dbReference>
<dbReference type="AlphaFoldDB" id="A0A0G4N7V7"/>
<dbReference type="OrthoDB" id="5238281at2759"/>
<evidence type="ECO:0000313" key="10">
    <source>
        <dbReference type="Proteomes" id="UP000044602"/>
    </source>
</evidence>
<dbReference type="Proteomes" id="UP000045706">
    <property type="component" value="Unassembled WGS sequence"/>
</dbReference>
<evidence type="ECO:0000313" key="7">
    <source>
        <dbReference type="EMBL" id="CRK11925.1"/>
    </source>
</evidence>